<evidence type="ECO:0000313" key="2">
    <source>
        <dbReference type="Proteomes" id="UP000481327"/>
    </source>
</evidence>
<name>A0A7C9KXZ7_9SPHN</name>
<accession>A0A7C9KXZ7</accession>
<dbReference type="EMBL" id="WIOL01000006">
    <property type="protein sequence ID" value="MQT18365.1"/>
    <property type="molecule type" value="Genomic_DNA"/>
</dbReference>
<gene>
    <name evidence="1" type="ORF">F3168_14010</name>
</gene>
<dbReference type="AlphaFoldDB" id="A0A7C9KXZ7"/>
<proteinExistence type="predicted"/>
<dbReference type="RefSeq" id="WP_152578836.1">
    <property type="nucleotide sequence ID" value="NZ_JAATJI010000001.1"/>
</dbReference>
<comment type="caution">
    <text evidence="1">The sequence shown here is derived from an EMBL/GenBank/DDBJ whole genome shotgun (WGS) entry which is preliminary data.</text>
</comment>
<dbReference type="Proteomes" id="UP000481327">
    <property type="component" value="Unassembled WGS sequence"/>
</dbReference>
<keyword evidence="2" id="KW-1185">Reference proteome</keyword>
<reference evidence="1 2" key="1">
    <citation type="submission" date="2019-09" db="EMBL/GenBank/DDBJ databases">
        <title>Polymorphobacter sp. isolated from a lake in China.</title>
        <authorList>
            <person name="Liu Z."/>
        </authorList>
    </citation>
    <scope>NUCLEOTIDE SEQUENCE [LARGE SCALE GENOMIC DNA]</scope>
    <source>
        <strain evidence="1 2">D40P</strain>
    </source>
</reference>
<evidence type="ECO:0000313" key="1">
    <source>
        <dbReference type="EMBL" id="MQT18365.1"/>
    </source>
</evidence>
<organism evidence="1 2">
    <name type="scientific">Sandarakinorhabdus fusca</name>
    <dbReference type="NCBI Taxonomy" id="1439888"/>
    <lineage>
        <taxon>Bacteria</taxon>
        <taxon>Pseudomonadati</taxon>
        <taxon>Pseudomonadota</taxon>
        <taxon>Alphaproteobacteria</taxon>
        <taxon>Sphingomonadales</taxon>
        <taxon>Sphingosinicellaceae</taxon>
        <taxon>Sandarakinorhabdus</taxon>
    </lineage>
</organism>
<sequence length="101" mass="11406">MNDDESVELDAVAAVARITALEMLVRQMMIVQLRILDRMGEIKLTPEYVKGVAAAYAEKVDASPIIESNSPEVNYEFKVNVLHNLERFFDELESHVKDNPA</sequence>
<protein>
    <submittedName>
        <fullName evidence="1">Uncharacterized protein</fullName>
    </submittedName>
</protein>
<dbReference type="OrthoDB" id="7596495at2"/>